<gene>
    <name evidence="1" type="ORF">F8A88_02255</name>
</gene>
<dbReference type="Proteomes" id="UP000438699">
    <property type="component" value="Unassembled WGS sequence"/>
</dbReference>
<keyword evidence="2" id="KW-1185">Reference proteome</keyword>
<evidence type="ECO:0000313" key="1">
    <source>
        <dbReference type="EMBL" id="KAB1443108.1"/>
    </source>
</evidence>
<protein>
    <submittedName>
        <fullName evidence="1">Uncharacterized protein</fullName>
    </submittedName>
</protein>
<evidence type="ECO:0000313" key="2">
    <source>
        <dbReference type="Proteomes" id="UP000438699"/>
    </source>
</evidence>
<dbReference type="OrthoDB" id="5460264at2"/>
<dbReference type="AlphaFoldDB" id="A0A6N6N5U0"/>
<proteinExistence type="predicted"/>
<dbReference type="RefSeq" id="WP_151149439.1">
    <property type="nucleotide sequence ID" value="NZ_WAIE01000001.1"/>
</dbReference>
<sequence length="61" mass="7142">MEVSWYLRFAKTDQVEILASPGSADSVRYAMDMHPDWTIESSEQGPDLLFTFRRKEPVYDK</sequence>
<organism evidence="1 2">
    <name type="scientific">Pseudodesulfovibrio senegalensis</name>
    <dbReference type="NCBI Taxonomy" id="1721087"/>
    <lineage>
        <taxon>Bacteria</taxon>
        <taxon>Pseudomonadati</taxon>
        <taxon>Thermodesulfobacteriota</taxon>
        <taxon>Desulfovibrionia</taxon>
        <taxon>Desulfovibrionales</taxon>
        <taxon>Desulfovibrionaceae</taxon>
    </lineage>
</organism>
<comment type="caution">
    <text evidence="1">The sequence shown here is derived from an EMBL/GenBank/DDBJ whole genome shotgun (WGS) entry which is preliminary data.</text>
</comment>
<name>A0A6N6N5U0_9BACT</name>
<accession>A0A6N6N5U0</accession>
<dbReference type="EMBL" id="WAIE01000001">
    <property type="protein sequence ID" value="KAB1443108.1"/>
    <property type="molecule type" value="Genomic_DNA"/>
</dbReference>
<reference evidence="1 2" key="1">
    <citation type="journal article" date="2017" name="Int. J. Syst. Evol. Microbiol.">
        <title>Desulfovibrio senegalensis sp. nov., a mesophilic sulfate reducer isolated from marine sediment.</title>
        <authorList>
            <person name="Thioye A."/>
            <person name="Gam Z.B.A."/>
            <person name="Mbengue M."/>
            <person name="Cayol J.L."/>
            <person name="Joseph-Bartoli M."/>
            <person name="Toure-Kane C."/>
            <person name="Labat M."/>
        </authorList>
    </citation>
    <scope>NUCLEOTIDE SEQUENCE [LARGE SCALE GENOMIC DNA]</scope>
    <source>
        <strain evidence="1 2">DSM 101509</strain>
    </source>
</reference>